<dbReference type="InterPro" id="IPR004474">
    <property type="entry name" value="LytR_CpsA_psr"/>
</dbReference>
<evidence type="ECO:0000256" key="1">
    <source>
        <dbReference type="ARBA" id="ARBA00006068"/>
    </source>
</evidence>
<keyword evidence="3" id="KW-0812">Transmembrane</keyword>
<protein>
    <submittedName>
        <fullName evidence="6">LCP family protein</fullName>
    </submittedName>
</protein>
<gene>
    <name evidence="6" type="ORF">H6G72_01545</name>
</gene>
<feature type="region of interest" description="Disordered" evidence="2">
    <location>
        <begin position="7"/>
        <end position="26"/>
    </location>
</feature>
<sequence length="487" mass="54085">MCVCVRKSVPTKNLSKQKSRPKSTAQVKYQKPQKIKHPGRLLWLGFGLSGVALLSATAGALLAVSLSTTPLMQSRLSDAEASIFSEGNLADSNLRLPKLTRPVNILVLGTKVLTSDLEEEQEGTTDPSYLETVNSVEGLSDVILLLRFNPDTNQLIPLSIPRDTRTLIEGYGYRKINDANRYGGPAMAAKTVSELLGDIQIDRYIRINVFGVEKLVDALGGVNLYVPHDMKYQDDSQHLYINLQQGQQHLNGEQALQFLRFRNDQLGDIGRIQRQQILLRALVDQNLNLNTLTRLPKLLSVVKDHIDTNLSLEEIGALAGFAAQISHSDVNMLMLPGDFSDPKQYQASYWMPNYQAIDTMMAQHFDYDQHSEDYQEVDPKALRVAIQDSTEDESAVDEFISNLGSKGYGNVYNSQGWTVPLQVTRIIAQNGDVASAQAIRDDLGFGEVVVESTGSLQSDITIQLGQDWLNVQAAEAQELQKEKPWNN</sequence>
<name>A0ABR8E843_9CYAN</name>
<comment type="similarity">
    <text evidence="1">Belongs to the LytR/CpsA/Psr (LCP) family.</text>
</comment>
<accession>A0ABR8E843</accession>
<feature type="domain" description="Cell envelope-related transcriptional attenuator" evidence="4">
    <location>
        <begin position="140"/>
        <end position="285"/>
    </location>
</feature>
<keyword evidence="3" id="KW-1133">Transmembrane helix</keyword>
<evidence type="ECO:0000259" key="5">
    <source>
        <dbReference type="Pfam" id="PF13399"/>
    </source>
</evidence>
<dbReference type="Pfam" id="PF13399">
    <property type="entry name" value="LytR_C"/>
    <property type="match status" value="1"/>
</dbReference>
<organism evidence="6 7">
    <name type="scientific">Planktothricoides raciborskii FACHB-1370</name>
    <dbReference type="NCBI Taxonomy" id="2949576"/>
    <lineage>
        <taxon>Bacteria</taxon>
        <taxon>Bacillati</taxon>
        <taxon>Cyanobacteriota</taxon>
        <taxon>Cyanophyceae</taxon>
        <taxon>Oscillatoriophycideae</taxon>
        <taxon>Oscillatoriales</taxon>
        <taxon>Oscillatoriaceae</taxon>
        <taxon>Planktothricoides</taxon>
    </lineage>
</organism>
<feature type="transmembrane region" description="Helical" evidence="3">
    <location>
        <begin position="41"/>
        <end position="66"/>
    </location>
</feature>
<comment type="caution">
    <text evidence="6">The sequence shown here is derived from an EMBL/GenBank/DDBJ whole genome shotgun (WGS) entry which is preliminary data.</text>
</comment>
<keyword evidence="7" id="KW-1185">Reference proteome</keyword>
<dbReference type="Proteomes" id="UP000641954">
    <property type="component" value="Unassembled WGS sequence"/>
</dbReference>
<evidence type="ECO:0000313" key="6">
    <source>
        <dbReference type="EMBL" id="MBD2542572.1"/>
    </source>
</evidence>
<dbReference type="PANTHER" id="PTHR33392">
    <property type="entry name" value="POLYISOPRENYL-TEICHOIC ACID--PEPTIDOGLYCAN TEICHOIC ACID TRANSFERASE TAGU"/>
    <property type="match status" value="1"/>
</dbReference>
<dbReference type="Gene3D" id="3.40.630.190">
    <property type="entry name" value="LCP protein"/>
    <property type="match status" value="1"/>
</dbReference>
<reference evidence="6 7" key="1">
    <citation type="journal article" date="2020" name="ISME J.">
        <title>Comparative genomics reveals insights into cyanobacterial evolution and habitat adaptation.</title>
        <authorList>
            <person name="Chen M.Y."/>
            <person name="Teng W.K."/>
            <person name="Zhao L."/>
            <person name="Hu C.X."/>
            <person name="Zhou Y.K."/>
            <person name="Han B.P."/>
            <person name="Song L.R."/>
            <person name="Shu W.S."/>
        </authorList>
    </citation>
    <scope>NUCLEOTIDE SEQUENCE [LARGE SCALE GENOMIC DNA]</scope>
    <source>
        <strain evidence="6 7">FACHB-1370</strain>
    </source>
</reference>
<dbReference type="InterPro" id="IPR027381">
    <property type="entry name" value="LytR/CpsA/Psr_C"/>
</dbReference>
<feature type="domain" description="LytR/CpsA/Psr regulator C-terminal" evidence="5">
    <location>
        <begin position="382"/>
        <end position="468"/>
    </location>
</feature>
<evidence type="ECO:0000313" key="7">
    <source>
        <dbReference type="Proteomes" id="UP000641954"/>
    </source>
</evidence>
<dbReference type="EMBL" id="JACJSK010000002">
    <property type="protein sequence ID" value="MBD2542572.1"/>
    <property type="molecule type" value="Genomic_DNA"/>
</dbReference>
<dbReference type="PANTHER" id="PTHR33392:SF6">
    <property type="entry name" value="POLYISOPRENYL-TEICHOIC ACID--PEPTIDOGLYCAN TEICHOIC ACID TRANSFERASE TAGU"/>
    <property type="match status" value="1"/>
</dbReference>
<dbReference type="InterPro" id="IPR050922">
    <property type="entry name" value="LytR/CpsA/Psr_CW_biosynth"/>
</dbReference>
<evidence type="ECO:0000259" key="4">
    <source>
        <dbReference type="Pfam" id="PF03816"/>
    </source>
</evidence>
<dbReference type="NCBIfam" id="TIGR00350">
    <property type="entry name" value="lytR_cpsA_psr"/>
    <property type="match status" value="1"/>
</dbReference>
<evidence type="ECO:0000256" key="2">
    <source>
        <dbReference type="SAM" id="MobiDB-lite"/>
    </source>
</evidence>
<keyword evidence="3" id="KW-0472">Membrane</keyword>
<dbReference type="Pfam" id="PF03816">
    <property type="entry name" value="LytR_cpsA_psr"/>
    <property type="match status" value="1"/>
</dbReference>
<evidence type="ECO:0000256" key="3">
    <source>
        <dbReference type="SAM" id="Phobius"/>
    </source>
</evidence>
<proteinExistence type="inferred from homology"/>